<dbReference type="InterPro" id="IPR051055">
    <property type="entry name" value="PIF1_helicase"/>
</dbReference>
<name>A0A6S7H0L6_PARCT</name>
<dbReference type="Pfam" id="PF13245">
    <property type="entry name" value="AAA_19"/>
    <property type="match status" value="1"/>
</dbReference>
<proteinExistence type="predicted"/>
<sequence length="1222" mass="141870">MPRTWSSTEADQFWSLRKMSCVLRDTFQVGTPEGEEGELTERHNRDEEQRVQFQTEYADYLSRETTENAERSITIANDLHFWAVYRSWTFCQDCGSIDKIKLMPSFESKLPVKWNKNCHCKDVRYIVPCIENIPECLKNLTYADIITLRPVQMHVGDYKRLQHGYRQKTNMCRVTWSNLSPEEKISEISEDDLRTKLYNVYNFLMSYKESAYASFVKKRYRSISTEKKLNMYISENSEGIECALWPHLYPKRSWCETLIKGNTSRLSLKVAFFIKVFSSIVDYAMDYELLQFHYDLWLFKTVSGAISTARKLHCSPARALNAKTFSPGYWKMQHRLLQDAVDQHGYPSLFLTISPYEWTFPMAHWINNIANASGKGPTHLPAYETIHIAHVLEQMLRGYLCGSNTNKWSKHIFNYNNIKNFSNVKTYFYRFEFQQRGTVHVHLLVWLKNVKNIQHNLIRADIPWENPELAFLVYKLQRSDKDALACNETATKFVNINGNDVLQLYHPQEAFAINLRCYLSSVVPALRCRMDLQFSDGNDMLLRYVSSYVSKTSDAYSNEKLFVRSTSPYQAAYRHIKEMNVCEPEMWLYMSSVKLSWTNSRTKEYCPPLSEEMCDNSIHKKYLKRPKNAEHLSFLQWLRNYQHTCVNPKPYKGGNTLVSIRYASPFRDEFFFQDLLMNCPHTSLSDLFIPNYEQLPEQFRYFSCAVINRVSEWGDLNSARVHFERLGHRDYYINNLLSHIASLHAMLKLWDRAVLNRSNFIPNINPVSIHKLDQHQTAIFQQIVQAMTNRNEHYSSIDDFGDVSDDEDIDLFAQSSDAPEQQTKLECIPFTVVDWKKFLLITGEAGTGKSQIIFRSIEWALENDLKVLIATPTALLAIRYENSFGEDVSSETIHSTFSYPVDANKKPTINWNLSCYDFIFVDEVSMITRRILQHVVATISQVAIRPVVVMCGDCQQQQPIETVEGVTCTTPSALLDKTFYHLVHHYKLTVQYRVVDPHYNSFLQHIRYWQPTQRLLDYIQNGRILCENDYPSDEEIMNAVSGHADATVLTISRKAAMKVNAIVTAYLFSETNPLASVQCDDNQGPIPIYRGMRLMITQNRDKRHGVVNGQEGTIFLMENKTIFIKLRNEGVVAVYLITYIHPERGKTTCYPFVPSYALTMTKSQGQNLKKILLWFDSPKCAPGCAYMALSRVSKAEDLYLLTAMKRAQVIPVTSENMMHIEN</sequence>
<keyword evidence="2" id="KW-1185">Reference proteome</keyword>
<dbReference type="PANTHER" id="PTHR47642:SF6">
    <property type="entry name" value="ATP-DEPENDENT DNA HELICASE"/>
    <property type="match status" value="1"/>
</dbReference>
<evidence type="ECO:0000313" key="1">
    <source>
        <dbReference type="EMBL" id="CAB3996132.1"/>
    </source>
</evidence>
<dbReference type="InterPro" id="IPR025476">
    <property type="entry name" value="Helitron_helicase-like"/>
</dbReference>
<dbReference type="Proteomes" id="UP001152795">
    <property type="component" value="Unassembled WGS sequence"/>
</dbReference>
<dbReference type="Pfam" id="PF14214">
    <property type="entry name" value="Helitron_like_N"/>
    <property type="match status" value="1"/>
</dbReference>
<dbReference type="OrthoDB" id="272985at2759"/>
<dbReference type="InterPro" id="IPR027417">
    <property type="entry name" value="P-loop_NTPase"/>
</dbReference>
<organism evidence="1 2">
    <name type="scientific">Paramuricea clavata</name>
    <name type="common">Red gorgonian</name>
    <name type="synonym">Violescent sea-whip</name>
    <dbReference type="NCBI Taxonomy" id="317549"/>
    <lineage>
        <taxon>Eukaryota</taxon>
        <taxon>Metazoa</taxon>
        <taxon>Cnidaria</taxon>
        <taxon>Anthozoa</taxon>
        <taxon>Octocorallia</taxon>
        <taxon>Malacalcyonacea</taxon>
        <taxon>Plexauridae</taxon>
        <taxon>Paramuricea</taxon>
    </lineage>
</organism>
<comment type="caution">
    <text evidence="1">The sequence shown here is derived from an EMBL/GenBank/DDBJ whole genome shotgun (WGS) entry which is preliminary data.</text>
</comment>
<dbReference type="Gene3D" id="2.30.30.940">
    <property type="match status" value="1"/>
</dbReference>
<gene>
    <name evidence="1" type="ORF">PACLA_8A050575</name>
</gene>
<accession>A0A6S7H0L6</accession>
<reference evidence="1" key="1">
    <citation type="submission" date="2020-04" db="EMBL/GenBank/DDBJ databases">
        <authorList>
            <person name="Alioto T."/>
            <person name="Alioto T."/>
            <person name="Gomez Garrido J."/>
        </authorList>
    </citation>
    <scope>NUCLEOTIDE SEQUENCE</scope>
    <source>
        <strain evidence="1">A484AB</strain>
    </source>
</reference>
<dbReference type="AlphaFoldDB" id="A0A6S7H0L6"/>
<evidence type="ECO:0000313" key="2">
    <source>
        <dbReference type="Proteomes" id="UP001152795"/>
    </source>
</evidence>
<dbReference type="SUPFAM" id="SSF52540">
    <property type="entry name" value="P-loop containing nucleoside triphosphate hydrolases"/>
    <property type="match status" value="2"/>
</dbReference>
<protein>
    <submittedName>
        <fullName evidence="1">Uncharacterized protein</fullName>
    </submittedName>
</protein>
<dbReference type="EMBL" id="CACRXK020002805">
    <property type="protein sequence ID" value="CAB3996132.1"/>
    <property type="molecule type" value="Genomic_DNA"/>
</dbReference>
<dbReference type="Gene3D" id="3.40.50.300">
    <property type="entry name" value="P-loop containing nucleotide triphosphate hydrolases"/>
    <property type="match status" value="2"/>
</dbReference>
<dbReference type="PANTHER" id="PTHR47642">
    <property type="entry name" value="ATP-DEPENDENT DNA HELICASE"/>
    <property type="match status" value="1"/>
</dbReference>